<dbReference type="Proteomes" id="UP000232323">
    <property type="component" value="Unassembled WGS sequence"/>
</dbReference>
<sequence length="82" mass="9655">MSHQKSHLCSFNKPWELTACEMRMQKSFLRTEMRYYQKQFNAKRHQSACSRRKACFLVQTKTPQTRLNGAISMKGNQQKGTP</sequence>
<evidence type="ECO:0000313" key="2">
    <source>
        <dbReference type="Proteomes" id="UP000232323"/>
    </source>
</evidence>
<name>A0A250WYC0_9CHLO</name>
<reference evidence="1 2" key="1">
    <citation type="submission" date="2017-08" db="EMBL/GenBank/DDBJ databases">
        <title>Acidophilic green algal genome provides insights into adaptation to an acidic environment.</title>
        <authorList>
            <person name="Hirooka S."/>
            <person name="Hirose Y."/>
            <person name="Kanesaki Y."/>
            <person name="Higuchi S."/>
            <person name="Fujiwara T."/>
            <person name="Onuma R."/>
            <person name="Era A."/>
            <person name="Ohbayashi R."/>
            <person name="Uzuka A."/>
            <person name="Nozaki H."/>
            <person name="Yoshikawa H."/>
            <person name="Miyagishima S.Y."/>
        </authorList>
    </citation>
    <scope>NUCLEOTIDE SEQUENCE [LARGE SCALE GENOMIC DNA]</scope>
    <source>
        <strain evidence="1 2">NIES-2499</strain>
    </source>
</reference>
<comment type="caution">
    <text evidence="1">The sequence shown here is derived from an EMBL/GenBank/DDBJ whole genome shotgun (WGS) entry which is preliminary data.</text>
</comment>
<evidence type="ECO:0000313" key="1">
    <source>
        <dbReference type="EMBL" id="GAX75848.1"/>
    </source>
</evidence>
<keyword evidence="2" id="KW-1185">Reference proteome</keyword>
<organism evidence="1 2">
    <name type="scientific">Chlamydomonas eustigma</name>
    <dbReference type="NCBI Taxonomy" id="1157962"/>
    <lineage>
        <taxon>Eukaryota</taxon>
        <taxon>Viridiplantae</taxon>
        <taxon>Chlorophyta</taxon>
        <taxon>core chlorophytes</taxon>
        <taxon>Chlorophyceae</taxon>
        <taxon>CS clade</taxon>
        <taxon>Chlamydomonadales</taxon>
        <taxon>Chlamydomonadaceae</taxon>
        <taxon>Chlamydomonas</taxon>
    </lineage>
</organism>
<dbReference type="AlphaFoldDB" id="A0A250WYC0"/>
<dbReference type="EMBL" id="BEGY01000014">
    <property type="protein sequence ID" value="GAX75848.1"/>
    <property type="molecule type" value="Genomic_DNA"/>
</dbReference>
<protein>
    <submittedName>
        <fullName evidence="1">Uncharacterized protein</fullName>
    </submittedName>
</protein>
<proteinExistence type="predicted"/>
<gene>
    <name evidence="1" type="ORF">CEUSTIGMA_g3291.t1</name>
</gene>
<accession>A0A250WYC0</accession>